<name>A0A7W9EVI8_9SPHN</name>
<dbReference type="EMBL" id="JACIJK010000004">
    <property type="protein sequence ID" value="MBB5714757.1"/>
    <property type="molecule type" value="Genomic_DNA"/>
</dbReference>
<gene>
    <name evidence="1" type="ORF">FHS94_001593</name>
</gene>
<reference evidence="1 2" key="1">
    <citation type="submission" date="2020-08" db="EMBL/GenBank/DDBJ databases">
        <title>Genomic Encyclopedia of Type Strains, Phase IV (KMG-IV): sequencing the most valuable type-strain genomes for metagenomic binning, comparative biology and taxonomic classification.</title>
        <authorList>
            <person name="Goeker M."/>
        </authorList>
    </citation>
    <scope>NUCLEOTIDE SEQUENCE [LARGE SCALE GENOMIC DNA]</scope>
    <source>
        <strain evidence="1 2">DSM 100044</strain>
    </source>
</reference>
<keyword evidence="2" id="KW-1185">Reference proteome</keyword>
<organism evidence="1 2">
    <name type="scientific">Sphingomonas aerophila</name>
    <dbReference type="NCBI Taxonomy" id="1344948"/>
    <lineage>
        <taxon>Bacteria</taxon>
        <taxon>Pseudomonadati</taxon>
        <taxon>Pseudomonadota</taxon>
        <taxon>Alphaproteobacteria</taxon>
        <taxon>Sphingomonadales</taxon>
        <taxon>Sphingomonadaceae</taxon>
        <taxon>Sphingomonas</taxon>
    </lineage>
</organism>
<proteinExistence type="predicted"/>
<dbReference type="Proteomes" id="UP000546200">
    <property type="component" value="Unassembled WGS sequence"/>
</dbReference>
<dbReference type="RefSeq" id="WP_184056344.1">
    <property type="nucleotide sequence ID" value="NZ_JACIJK010000004.1"/>
</dbReference>
<evidence type="ECO:0000313" key="1">
    <source>
        <dbReference type="EMBL" id="MBB5714757.1"/>
    </source>
</evidence>
<protein>
    <submittedName>
        <fullName evidence="1">Uncharacterized protein</fullName>
    </submittedName>
</protein>
<comment type="caution">
    <text evidence="1">The sequence shown here is derived from an EMBL/GenBank/DDBJ whole genome shotgun (WGS) entry which is preliminary data.</text>
</comment>
<dbReference type="AlphaFoldDB" id="A0A7W9EVI8"/>
<accession>A0A7W9EVI8</accession>
<sequence>MTGERIHHVVRIGRVGATGREPKDVVTSDRILANARLGYYVGRWRVRDHTDTIAALCGPWGRLA</sequence>
<evidence type="ECO:0000313" key="2">
    <source>
        <dbReference type="Proteomes" id="UP000546200"/>
    </source>
</evidence>